<gene>
    <name evidence="5" type="ORF">CLM73_27605</name>
</gene>
<dbReference type="GO" id="GO:0000976">
    <property type="term" value="F:transcription cis-regulatory region binding"/>
    <property type="evidence" value="ECO:0007669"/>
    <property type="project" value="TreeGrafter"/>
</dbReference>
<dbReference type="InterPro" id="IPR000843">
    <property type="entry name" value="HTH_LacI"/>
</dbReference>
<evidence type="ECO:0000256" key="2">
    <source>
        <dbReference type="ARBA" id="ARBA00023125"/>
    </source>
</evidence>
<dbReference type="SMART" id="SM00354">
    <property type="entry name" value="HTH_LACI"/>
    <property type="match status" value="1"/>
</dbReference>
<proteinExistence type="predicted"/>
<dbReference type="InterPro" id="IPR028082">
    <property type="entry name" value="Peripla_BP_I"/>
</dbReference>
<dbReference type="AlphaFoldDB" id="A0A2S0IEU9"/>
<organism evidence="5 6">
    <name type="scientific">Achromobacter spanius</name>
    <dbReference type="NCBI Taxonomy" id="217203"/>
    <lineage>
        <taxon>Bacteria</taxon>
        <taxon>Pseudomonadati</taxon>
        <taxon>Pseudomonadota</taxon>
        <taxon>Betaproteobacteria</taxon>
        <taxon>Burkholderiales</taxon>
        <taxon>Alcaligenaceae</taxon>
        <taxon>Achromobacter</taxon>
    </lineage>
</organism>
<feature type="domain" description="HTH lacI-type" evidence="4">
    <location>
        <begin position="3"/>
        <end position="46"/>
    </location>
</feature>
<evidence type="ECO:0000259" key="4">
    <source>
        <dbReference type="PROSITE" id="PS50932"/>
    </source>
</evidence>
<dbReference type="EMBL" id="CP023270">
    <property type="protein sequence ID" value="AVJ30570.1"/>
    <property type="molecule type" value="Genomic_DNA"/>
</dbReference>
<dbReference type="Gene3D" id="3.40.50.2300">
    <property type="match status" value="2"/>
</dbReference>
<reference evidence="5 6" key="1">
    <citation type="submission" date="2017-09" db="EMBL/GenBank/DDBJ databases">
        <title>Genomic, metabolic, and phenotypic characteristics of bacterial isolates from the natural microbiome of the model nematode Caenorhabditis elegans.</title>
        <authorList>
            <person name="Zimmermann J."/>
            <person name="Obeng N."/>
            <person name="Yang W."/>
            <person name="Obeng O."/>
            <person name="Kissoyan K."/>
            <person name="Pees B."/>
            <person name="Dirksen P."/>
            <person name="Hoppner M."/>
            <person name="Franke A."/>
            <person name="Rosenstiel P."/>
            <person name="Leippe M."/>
            <person name="Dierking K."/>
            <person name="Kaleta C."/>
            <person name="Schulenburg H."/>
        </authorList>
    </citation>
    <scope>NUCLEOTIDE SEQUENCE [LARGE SCALE GENOMIC DNA]</scope>
    <source>
        <strain evidence="5 6">MYb73</strain>
    </source>
</reference>
<dbReference type="SUPFAM" id="SSF53822">
    <property type="entry name" value="Periplasmic binding protein-like I"/>
    <property type="match status" value="1"/>
</dbReference>
<sequence>MRPTISLIAREAGMSTATVDRVLNDRDGVRGKTRDRVLAIANRLGYFVPGAEAASQDVRVDFVLPAGTNSFMTALGRHLLEEAATRPDVRARLHLIEGFDANKLAKKLYELREQTQAVGLVGLDHPQVRDAIMALRDSGVHVSTLVSDIPISARLGYVGIDNRAAGRLAALLLGRFLPQHTERKVAVFVGSLAYRGHEEREMGFRSLLSEEFPHLRIAHTLEIGDDRDRAFAVTQDLLRKDPPHAIYNIGAGNQGIARALKEARPAEAWPTEARSGKAAAAPRIVFVGHDLTEATRRLLLDRTMDAVIDQNPRVEAREIVKLLVAAVKGAPEPSYLPRLQVIFRENIPEP</sequence>
<dbReference type="InterPro" id="IPR010982">
    <property type="entry name" value="Lambda_DNA-bd_dom_sf"/>
</dbReference>
<keyword evidence="6" id="KW-1185">Reference proteome</keyword>
<keyword evidence="1" id="KW-0805">Transcription regulation</keyword>
<dbReference type="Pfam" id="PF13407">
    <property type="entry name" value="Peripla_BP_4"/>
    <property type="match status" value="1"/>
</dbReference>
<name>A0A2S0IEU9_9BURK</name>
<evidence type="ECO:0000313" key="6">
    <source>
        <dbReference type="Proteomes" id="UP000239477"/>
    </source>
</evidence>
<evidence type="ECO:0000313" key="5">
    <source>
        <dbReference type="EMBL" id="AVJ30570.1"/>
    </source>
</evidence>
<dbReference type="Pfam" id="PF00356">
    <property type="entry name" value="LacI"/>
    <property type="match status" value="1"/>
</dbReference>
<keyword evidence="2" id="KW-0238">DNA-binding</keyword>
<protein>
    <submittedName>
        <fullName evidence="5">LacI family transcriptional regulator</fullName>
    </submittedName>
</protein>
<dbReference type="SUPFAM" id="SSF47413">
    <property type="entry name" value="lambda repressor-like DNA-binding domains"/>
    <property type="match status" value="1"/>
</dbReference>
<dbReference type="PROSITE" id="PS50932">
    <property type="entry name" value="HTH_LACI_2"/>
    <property type="match status" value="1"/>
</dbReference>
<evidence type="ECO:0000256" key="3">
    <source>
        <dbReference type="ARBA" id="ARBA00023163"/>
    </source>
</evidence>
<dbReference type="Gene3D" id="1.10.260.40">
    <property type="entry name" value="lambda repressor-like DNA-binding domains"/>
    <property type="match status" value="1"/>
</dbReference>
<dbReference type="GO" id="GO:0003700">
    <property type="term" value="F:DNA-binding transcription factor activity"/>
    <property type="evidence" value="ECO:0007669"/>
    <property type="project" value="TreeGrafter"/>
</dbReference>
<dbReference type="CDD" id="cd06307">
    <property type="entry name" value="PBP1_sugar_binding"/>
    <property type="match status" value="1"/>
</dbReference>
<accession>A0A2S0IEU9</accession>
<evidence type="ECO:0000256" key="1">
    <source>
        <dbReference type="ARBA" id="ARBA00023015"/>
    </source>
</evidence>
<dbReference type="PANTHER" id="PTHR30146">
    <property type="entry name" value="LACI-RELATED TRANSCRIPTIONAL REPRESSOR"/>
    <property type="match status" value="1"/>
</dbReference>
<dbReference type="InterPro" id="IPR025997">
    <property type="entry name" value="SBP_2_dom"/>
</dbReference>
<dbReference type="OrthoDB" id="9805774at2"/>
<dbReference type="Proteomes" id="UP000239477">
    <property type="component" value="Chromosome"/>
</dbReference>
<dbReference type="PANTHER" id="PTHR30146:SF152">
    <property type="entry name" value="TRANSCRIPTIONAL REGULATORY PROTEIN"/>
    <property type="match status" value="1"/>
</dbReference>
<keyword evidence="3" id="KW-0804">Transcription</keyword>
<dbReference type="CDD" id="cd01392">
    <property type="entry name" value="HTH_LacI"/>
    <property type="match status" value="1"/>
</dbReference>